<organism evidence="3 4">
    <name type="scientific">Solanum tuberosum</name>
    <name type="common">Potato</name>
    <dbReference type="NCBI Taxonomy" id="4113"/>
    <lineage>
        <taxon>Eukaryota</taxon>
        <taxon>Viridiplantae</taxon>
        <taxon>Streptophyta</taxon>
        <taxon>Embryophyta</taxon>
        <taxon>Tracheophyta</taxon>
        <taxon>Spermatophyta</taxon>
        <taxon>Magnoliopsida</taxon>
        <taxon>eudicotyledons</taxon>
        <taxon>Gunneridae</taxon>
        <taxon>Pentapetalae</taxon>
        <taxon>asterids</taxon>
        <taxon>lamiids</taxon>
        <taxon>Solanales</taxon>
        <taxon>Solanaceae</taxon>
        <taxon>Solanoideae</taxon>
        <taxon>Solaneae</taxon>
        <taxon>Solanum</taxon>
    </lineage>
</organism>
<evidence type="ECO:0000313" key="3">
    <source>
        <dbReference type="EnsemblPlants" id="PGSC0003DMT400031393"/>
    </source>
</evidence>
<sequence>MDLGWWKDTLIEPTRRDQVYWANAEGITSMNWSPDAKRWLHLVTRRIRLSGNCTDVTFHQALVVACAIQGIELNMGAYVIFEWKMFYRGNKKAFFLSGLVIELCKQAGVPLLDTDEVLPMDSPFHPLLIRQSSTSRSKRRRTGRTNRSQADAEEEGGNDGAGDDNLPSQFQPPLCSARVEEDLAAVQQKVLGYWASTSTSIPPATALELEML</sequence>
<reference evidence="4" key="1">
    <citation type="journal article" date="2011" name="Nature">
        <title>Genome sequence and analysis of the tuber crop potato.</title>
        <authorList>
            <consortium name="The Potato Genome Sequencing Consortium"/>
        </authorList>
    </citation>
    <scope>NUCLEOTIDE SEQUENCE [LARGE SCALE GENOMIC DNA]</scope>
    <source>
        <strain evidence="4">cv. DM1-3 516 R44</strain>
    </source>
</reference>
<dbReference type="InterPro" id="IPR046796">
    <property type="entry name" value="Transposase_32_dom"/>
</dbReference>
<name>M1AVL5_SOLTU</name>
<dbReference type="EnsemblPlants" id="PGSC0003DMT400031393">
    <property type="protein sequence ID" value="PGSC0003DMT400031393"/>
    <property type="gene ID" value="PGSC0003DMG400012035"/>
</dbReference>
<accession>M1AVL5</accession>
<protein>
    <recommendedName>
        <fullName evidence="2">Putative plant transposon protein domain-containing protein</fullName>
    </recommendedName>
</protein>
<dbReference type="Pfam" id="PF20167">
    <property type="entry name" value="Transposase_32"/>
    <property type="match status" value="1"/>
</dbReference>
<keyword evidence="4" id="KW-1185">Reference proteome</keyword>
<feature type="region of interest" description="Disordered" evidence="1">
    <location>
        <begin position="129"/>
        <end position="172"/>
    </location>
</feature>
<feature type="domain" description="Putative plant transposon protein" evidence="2">
    <location>
        <begin position="7"/>
        <end position="110"/>
    </location>
</feature>
<evidence type="ECO:0000259" key="2">
    <source>
        <dbReference type="Pfam" id="PF20167"/>
    </source>
</evidence>
<dbReference type="eggNOG" id="ENOG502R82Y">
    <property type="taxonomic scope" value="Eukaryota"/>
</dbReference>
<dbReference type="HOGENOM" id="CLU_087450_0_0_1"/>
<dbReference type="Gramene" id="PGSC0003DMT400031393">
    <property type="protein sequence ID" value="PGSC0003DMT400031393"/>
    <property type="gene ID" value="PGSC0003DMG400012035"/>
</dbReference>
<dbReference type="AlphaFoldDB" id="M1AVL5"/>
<dbReference type="InParanoid" id="M1AVL5"/>
<evidence type="ECO:0000256" key="1">
    <source>
        <dbReference type="SAM" id="MobiDB-lite"/>
    </source>
</evidence>
<reference evidence="3" key="2">
    <citation type="submission" date="2015-06" db="UniProtKB">
        <authorList>
            <consortium name="EnsemblPlants"/>
        </authorList>
    </citation>
    <scope>IDENTIFICATION</scope>
    <source>
        <strain evidence="3">DM1-3 516 R44</strain>
    </source>
</reference>
<dbReference type="PaxDb" id="4113-PGSC0003DMT400031393"/>
<dbReference type="Proteomes" id="UP000011115">
    <property type="component" value="Unassembled WGS sequence"/>
</dbReference>
<proteinExistence type="predicted"/>
<evidence type="ECO:0000313" key="4">
    <source>
        <dbReference type="Proteomes" id="UP000011115"/>
    </source>
</evidence>